<evidence type="ECO:0000313" key="2">
    <source>
        <dbReference type="Proteomes" id="UP001262032"/>
    </source>
</evidence>
<comment type="caution">
    <text evidence="1">The sequence shown here is derived from an EMBL/GenBank/DDBJ whole genome shotgun (WGS) entry which is preliminary data.</text>
</comment>
<sequence>MAYKTKYAVELWSADGVRICEITHLVRNLYYTEERNEAEVLQFGMDLDAFENYLKNNVKADVLSNFREGQTEIKLKENGEYLFGTQLYYAPIDLNQDGSATINVTAQGYLNFFKDRYPDPTVSYVDSESVGIFYDLVRNAQEVPNGDYGIILPDVGDYYETGVLRDRTYELYTSSVKLNMQRLTNLENGNFDFKFWADKTLMTYPQIGSPRTDFLIDFNRTTKRSTFDRATLNRGANNLFNQVIGVGSGFGADQLISIKNDTASQVEFGLRQTAVQFNEVKVQATLDENTQARLDKVKTLLRMPQITLSGADLPATRIEIGDILPCRFTGRKLIEDMTGLYRVERKEVKVDENHFIKEMTLFFEKTGEYVG</sequence>
<gene>
    <name evidence="1" type="ORF">J2X12_004327</name>
</gene>
<reference evidence="1" key="1">
    <citation type="submission" date="2023-07" db="EMBL/GenBank/DDBJ databases">
        <title>Sorghum-associated microbial communities from plants grown in Nebraska, USA.</title>
        <authorList>
            <person name="Schachtman D."/>
        </authorList>
    </citation>
    <scope>NUCLEOTIDE SEQUENCE</scope>
    <source>
        <strain evidence="1">BE261</strain>
    </source>
</reference>
<organism evidence="1 2">
    <name type="scientific">Pseudarthrobacter oxydans</name>
    <name type="common">Arthrobacter oxydans</name>
    <dbReference type="NCBI Taxonomy" id="1671"/>
    <lineage>
        <taxon>Bacteria</taxon>
        <taxon>Bacillati</taxon>
        <taxon>Actinomycetota</taxon>
        <taxon>Actinomycetes</taxon>
        <taxon>Micrococcales</taxon>
        <taxon>Micrococcaceae</taxon>
        <taxon>Pseudarthrobacter</taxon>
    </lineage>
</organism>
<evidence type="ECO:0000313" key="1">
    <source>
        <dbReference type="EMBL" id="MDR7166273.1"/>
    </source>
</evidence>
<dbReference type="RefSeq" id="WP_310114875.1">
    <property type="nucleotide sequence ID" value="NZ_JAVDTN010000042.1"/>
</dbReference>
<accession>A0AAW8NFD1</accession>
<dbReference type="AlphaFoldDB" id="A0AAW8NFD1"/>
<dbReference type="GeneID" id="97424706"/>
<protein>
    <submittedName>
        <fullName evidence="1">Uncharacterized protein</fullName>
    </submittedName>
</protein>
<name>A0AAW8NFD1_PSEOX</name>
<dbReference type="Proteomes" id="UP001262032">
    <property type="component" value="Unassembled WGS sequence"/>
</dbReference>
<dbReference type="EMBL" id="JAVDWN010000042">
    <property type="protein sequence ID" value="MDR7166273.1"/>
    <property type="molecule type" value="Genomic_DNA"/>
</dbReference>
<proteinExistence type="predicted"/>